<dbReference type="InterPro" id="IPR042524">
    <property type="entry name" value="Presenilin_C"/>
</dbReference>
<name>A0A915MPM2_MELJA</name>
<dbReference type="AlphaFoldDB" id="A0A915MPM2"/>
<keyword evidence="2" id="KW-0812">Transmembrane</keyword>
<dbReference type="GO" id="GO:0016020">
    <property type="term" value="C:membrane"/>
    <property type="evidence" value="ECO:0007669"/>
    <property type="project" value="InterPro"/>
</dbReference>
<proteinExistence type="predicted"/>
<dbReference type="InterPro" id="IPR001108">
    <property type="entry name" value="Peptidase_A22A"/>
</dbReference>
<reference evidence="4" key="1">
    <citation type="submission" date="2022-11" db="UniProtKB">
        <authorList>
            <consortium name="WormBaseParasite"/>
        </authorList>
    </citation>
    <scope>IDENTIFICATION</scope>
</reference>
<dbReference type="Pfam" id="PF01080">
    <property type="entry name" value="Presenilin"/>
    <property type="match status" value="1"/>
</dbReference>
<dbReference type="GO" id="GO:0016485">
    <property type="term" value="P:protein processing"/>
    <property type="evidence" value="ECO:0007669"/>
    <property type="project" value="InterPro"/>
</dbReference>
<evidence type="ECO:0000256" key="2">
    <source>
        <dbReference type="SAM" id="Phobius"/>
    </source>
</evidence>
<sequence length="112" mass="11965">MVFIVNNNEGENNEEENSISTTSEERTASDVLDAYGQTVLGYGDFIAYGMFVGKTAADMGGCLNLTVLFTIIGILFGLLYTLKKSEASGNGEEPSYLPALPIPLSIGAIIYL</sequence>
<dbReference type="Gene3D" id="1.10.472.100">
    <property type="entry name" value="Presenilin"/>
    <property type="match status" value="1"/>
</dbReference>
<dbReference type="WBParaSite" id="scaffold44395_cov305.g24274">
    <property type="protein sequence ID" value="scaffold44395_cov305.g24274"/>
    <property type="gene ID" value="scaffold44395_cov305.g24274"/>
</dbReference>
<evidence type="ECO:0000313" key="4">
    <source>
        <dbReference type="WBParaSite" id="scaffold44395_cov305.g24274"/>
    </source>
</evidence>
<keyword evidence="2" id="KW-1133">Transmembrane helix</keyword>
<dbReference type="GO" id="GO:0042500">
    <property type="term" value="F:aspartic endopeptidase activity, intramembrane cleaving"/>
    <property type="evidence" value="ECO:0007669"/>
    <property type="project" value="InterPro"/>
</dbReference>
<feature type="region of interest" description="Disordered" evidence="1">
    <location>
        <begin position="1"/>
        <end position="24"/>
    </location>
</feature>
<keyword evidence="3" id="KW-1185">Reference proteome</keyword>
<evidence type="ECO:0000256" key="1">
    <source>
        <dbReference type="SAM" id="MobiDB-lite"/>
    </source>
</evidence>
<feature type="compositionally biased region" description="Low complexity" evidence="1">
    <location>
        <begin position="1"/>
        <end position="10"/>
    </location>
</feature>
<feature type="transmembrane region" description="Helical" evidence="2">
    <location>
        <begin position="62"/>
        <end position="82"/>
    </location>
</feature>
<protein>
    <submittedName>
        <fullName evidence="4">Presenilin</fullName>
    </submittedName>
</protein>
<dbReference type="Proteomes" id="UP000887561">
    <property type="component" value="Unplaced"/>
</dbReference>
<keyword evidence="2" id="KW-0472">Membrane</keyword>
<accession>A0A915MPM2</accession>
<evidence type="ECO:0000313" key="3">
    <source>
        <dbReference type="Proteomes" id="UP000887561"/>
    </source>
</evidence>
<organism evidence="3 4">
    <name type="scientific">Meloidogyne javanica</name>
    <name type="common">Root-knot nematode worm</name>
    <dbReference type="NCBI Taxonomy" id="6303"/>
    <lineage>
        <taxon>Eukaryota</taxon>
        <taxon>Metazoa</taxon>
        <taxon>Ecdysozoa</taxon>
        <taxon>Nematoda</taxon>
        <taxon>Chromadorea</taxon>
        <taxon>Rhabditida</taxon>
        <taxon>Tylenchina</taxon>
        <taxon>Tylenchomorpha</taxon>
        <taxon>Tylenchoidea</taxon>
        <taxon>Meloidogynidae</taxon>
        <taxon>Meloidogyninae</taxon>
        <taxon>Meloidogyne</taxon>
        <taxon>Meloidogyne incognita group</taxon>
    </lineage>
</organism>